<reference evidence="22" key="2">
    <citation type="submission" date="2018-12" db="EMBL/GenBank/DDBJ databases">
        <title>The complete genome of Metarhizium rileyi, a key fungal pathogen of Lepidoptera.</title>
        <authorList>
            <person name="Binneck E."/>
            <person name="Lastra C.C.L."/>
            <person name="Sosa-Gomez D.R."/>
        </authorList>
    </citation>
    <scope>NUCLEOTIDE SEQUENCE [LARGE SCALE GENOMIC DNA]</scope>
    <source>
        <strain evidence="22">Cep018-CH2</strain>
    </source>
</reference>
<evidence type="ECO:0000256" key="10">
    <source>
        <dbReference type="ARBA" id="ARBA00023004"/>
    </source>
</evidence>
<dbReference type="GO" id="GO:0005576">
    <property type="term" value="C:extracellular region"/>
    <property type="evidence" value="ECO:0007669"/>
    <property type="project" value="UniProtKB-SubCell"/>
</dbReference>
<feature type="domain" description="CFEM" evidence="18">
    <location>
        <begin position="1"/>
        <end position="113"/>
    </location>
</feature>
<protein>
    <submittedName>
        <fullName evidence="19">CFEM domain protein</fullName>
    </submittedName>
</protein>
<dbReference type="Proteomes" id="UP000317257">
    <property type="component" value="Unassembled WGS sequence"/>
</dbReference>
<feature type="binding site" description="axial binding residue" evidence="15">
    <location>
        <position position="48"/>
    </location>
    <ligand>
        <name>heme</name>
        <dbReference type="ChEBI" id="CHEBI:30413"/>
    </ligand>
    <ligandPart>
        <name>Fe</name>
        <dbReference type="ChEBI" id="CHEBI:18248"/>
    </ligandPart>
</feature>
<evidence type="ECO:0000313" key="19">
    <source>
        <dbReference type="EMBL" id="OAA48732.1"/>
    </source>
</evidence>
<keyword evidence="5" id="KW-0964">Secreted</keyword>
<evidence type="ECO:0000256" key="14">
    <source>
        <dbReference type="ARBA" id="ARBA00023288"/>
    </source>
</evidence>
<keyword evidence="10 15" id="KW-0408">Iron</keyword>
<dbReference type="SMART" id="SM00747">
    <property type="entry name" value="CFEM"/>
    <property type="match status" value="1"/>
</dbReference>
<dbReference type="GO" id="GO:0098552">
    <property type="term" value="C:side of membrane"/>
    <property type="evidence" value="ECO:0007669"/>
    <property type="project" value="UniProtKB-KW"/>
</dbReference>
<evidence type="ECO:0000256" key="2">
    <source>
        <dbReference type="ARBA" id="ARBA00004613"/>
    </source>
</evidence>
<organism evidence="19 21">
    <name type="scientific">Metarhizium rileyi (strain RCEF 4871)</name>
    <name type="common">Nomuraea rileyi</name>
    <dbReference type="NCBI Taxonomy" id="1649241"/>
    <lineage>
        <taxon>Eukaryota</taxon>
        <taxon>Fungi</taxon>
        <taxon>Dikarya</taxon>
        <taxon>Ascomycota</taxon>
        <taxon>Pezizomycotina</taxon>
        <taxon>Sordariomycetes</taxon>
        <taxon>Hypocreomycetidae</taxon>
        <taxon>Hypocreales</taxon>
        <taxon>Clavicipitaceae</taxon>
        <taxon>Metarhizium</taxon>
    </lineage>
</organism>
<comment type="subcellular location">
    <subcellularLocation>
        <location evidence="1">Cell membrane</location>
        <topology evidence="1">Lipid-anchor</topology>
        <topology evidence="1">GPI-anchor</topology>
    </subcellularLocation>
    <subcellularLocation>
        <location evidence="2">Secreted</location>
    </subcellularLocation>
</comment>
<dbReference type="OrthoDB" id="3065412at2759"/>
<evidence type="ECO:0000256" key="8">
    <source>
        <dbReference type="ARBA" id="ARBA00022723"/>
    </source>
</evidence>
<comment type="caution">
    <text evidence="19">The sequence shown here is derived from an EMBL/GenBank/DDBJ whole genome shotgun (WGS) entry which is preliminary data.</text>
</comment>
<feature type="chain" id="PRO_5007888002" evidence="17">
    <location>
        <begin position="20"/>
        <end position="168"/>
    </location>
</feature>
<keyword evidence="12 15" id="KW-1015">Disulfide bond</keyword>
<feature type="signal peptide" evidence="17">
    <location>
        <begin position="1"/>
        <end position="19"/>
    </location>
</feature>
<dbReference type="InterPro" id="IPR051735">
    <property type="entry name" value="CFEM_domain"/>
</dbReference>
<keyword evidence="7" id="KW-0336">GPI-anchor</keyword>
<evidence type="ECO:0000256" key="3">
    <source>
        <dbReference type="ARBA" id="ARBA00010031"/>
    </source>
</evidence>
<keyword evidence="9 17" id="KW-0732">Signal</keyword>
<accession>A0A5C6GB20</accession>
<dbReference type="STRING" id="1081105.A0A167I6U8"/>
<evidence type="ECO:0000256" key="1">
    <source>
        <dbReference type="ARBA" id="ARBA00004609"/>
    </source>
</evidence>
<feature type="region of interest" description="Disordered" evidence="16">
    <location>
        <begin position="115"/>
        <end position="140"/>
    </location>
</feature>
<dbReference type="Proteomes" id="UP000243498">
    <property type="component" value="Unassembled WGS sequence"/>
</dbReference>
<dbReference type="EMBL" id="AZHC01000004">
    <property type="protein sequence ID" value="OAA48732.1"/>
    <property type="molecule type" value="Genomic_DNA"/>
</dbReference>
<evidence type="ECO:0000256" key="7">
    <source>
        <dbReference type="ARBA" id="ARBA00022622"/>
    </source>
</evidence>
<evidence type="ECO:0000256" key="15">
    <source>
        <dbReference type="PROSITE-ProRule" id="PRU01356"/>
    </source>
</evidence>
<evidence type="ECO:0000259" key="18">
    <source>
        <dbReference type="PROSITE" id="PS52012"/>
    </source>
</evidence>
<sequence>MRSSFFSLAVAVGFAAAQSQLDKIPKCAFSCVSSYISGTNIAGCKPADIACVCKNQEFINGISCCLQKDCSKEEVDSTISFANQLCTASGVETPKQLVCSAGSASASGSAAATKTSTSTSSSNSTPAGSQQTTTTSSGSGTAATGAAVPAFGNAGGILGVALAIAAAL</sequence>
<evidence type="ECO:0000313" key="22">
    <source>
        <dbReference type="Proteomes" id="UP000317257"/>
    </source>
</evidence>
<dbReference type="PROSITE" id="PS52012">
    <property type="entry name" value="CFEM"/>
    <property type="match status" value="1"/>
</dbReference>
<evidence type="ECO:0000256" key="9">
    <source>
        <dbReference type="ARBA" id="ARBA00022729"/>
    </source>
</evidence>
<dbReference type="PANTHER" id="PTHR37928">
    <property type="entry name" value="CFEM DOMAIN PROTEIN (AFU_ORTHOLOGUE AFUA_6G14090)"/>
    <property type="match status" value="1"/>
</dbReference>
<evidence type="ECO:0000256" key="5">
    <source>
        <dbReference type="ARBA" id="ARBA00022525"/>
    </source>
</evidence>
<name>A0A167I6U8_METRR</name>
<dbReference type="PANTHER" id="PTHR37928:SF2">
    <property type="entry name" value="GPI ANCHORED CFEM DOMAIN PROTEIN (AFU_ORTHOLOGUE AFUA_6G10580)"/>
    <property type="match status" value="1"/>
</dbReference>
<reference evidence="19 21" key="1">
    <citation type="journal article" date="2016" name="Genome Biol. Evol.">
        <title>Divergent and convergent evolution of fungal pathogenicity.</title>
        <authorList>
            <person name="Shang Y."/>
            <person name="Xiao G."/>
            <person name="Zheng P."/>
            <person name="Cen K."/>
            <person name="Zhan S."/>
            <person name="Wang C."/>
        </authorList>
    </citation>
    <scope>NUCLEOTIDE SEQUENCE [LARGE SCALE GENOMIC DNA]</scope>
    <source>
        <strain evidence="19 21">RCEF 4871</strain>
    </source>
</reference>
<evidence type="ECO:0000256" key="13">
    <source>
        <dbReference type="ARBA" id="ARBA00023180"/>
    </source>
</evidence>
<dbReference type="Pfam" id="PF05730">
    <property type="entry name" value="CFEM"/>
    <property type="match status" value="1"/>
</dbReference>
<comment type="caution">
    <text evidence="15">Lacks conserved residue(s) required for the propagation of feature annotation.</text>
</comment>
<dbReference type="AlphaFoldDB" id="A0A167I6U8"/>
<evidence type="ECO:0000256" key="16">
    <source>
        <dbReference type="SAM" id="MobiDB-lite"/>
    </source>
</evidence>
<evidence type="ECO:0000256" key="4">
    <source>
        <dbReference type="ARBA" id="ARBA00022475"/>
    </source>
</evidence>
<feature type="disulfide bond" evidence="15">
    <location>
        <begin position="44"/>
        <end position="51"/>
    </location>
</feature>
<dbReference type="InterPro" id="IPR008427">
    <property type="entry name" value="Extracellular_membr_CFEM_dom"/>
</dbReference>
<accession>A0A167I6U8</accession>
<keyword evidence="21" id="KW-1185">Reference proteome</keyword>
<evidence type="ECO:0000256" key="11">
    <source>
        <dbReference type="ARBA" id="ARBA00023136"/>
    </source>
</evidence>
<dbReference type="OMA" id="DVACCIA"/>
<keyword evidence="11" id="KW-0472">Membrane</keyword>
<dbReference type="EMBL" id="SBHS01000011">
    <property type="protein sequence ID" value="TWU74549.1"/>
    <property type="molecule type" value="Genomic_DNA"/>
</dbReference>
<keyword evidence="4" id="KW-1003">Cell membrane</keyword>
<feature type="disulfide bond" evidence="15">
    <location>
        <begin position="53"/>
        <end position="86"/>
    </location>
</feature>
<dbReference type="GO" id="GO:0005886">
    <property type="term" value="C:plasma membrane"/>
    <property type="evidence" value="ECO:0007669"/>
    <property type="project" value="UniProtKB-SubCell"/>
</dbReference>
<evidence type="ECO:0000313" key="20">
    <source>
        <dbReference type="EMBL" id="TWU74549.1"/>
    </source>
</evidence>
<evidence type="ECO:0000256" key="6">
    <source>
        <dbReference type="ARBA" id="ARBA00022617"/>
    </source>
</evidence>
<keyword evidence="14" id="KW-0449">Lipoprotein</keyword>
<gene>
    <name evidence="20" type="ORF">ED733_006192</name>
    <name evidence="19" type="ORF">NOR_01982</name>
</gene>
<keyword evidence="8 15" id="KW-0479">Metal-binding</keyword>
<comment type="similarity">
    <text evidence="3">Belongs to the RBT5 family.</text>
</comment>
<evidence type="ECO:0000256" key="17">
    <source>
        <dbReference type="SAM" id="SignalP"/>
    </source>
</evidence>
<keyword evidence="13" id="KW-0325">Glycoprotein</keyword>
<dbReference type="GO" id="GO:0046872">
    <property type="term" value="F:metal ion binding"/>
    <property type="evidence" value="ECO:0007669"/>
    <property type="project" value="UniProtKB-UniRule"/>
</dbReference>
<proteinExistence type="inferred from homology"/>
<evidence type="ECO:0000313" key="21">
    <source>
        <dbReference type="Proteomes" id="UP000243498"/>
    </source>
</evidence>
<keyword evidence="6 15" id="KW-0349">Heme</keyword>
<reference evidence="20" key="3">
    <citation type="journal article" date="2019" name="Microbiol. Resour. Announc.">
        <title>Genome Sequence of Metarhizium rileyi, a Microbial Control Agent for Lepidoptera.</title>
        <authorList>
            <person name="Binneck E."/>
            <person name="Lastra C.C.L."/>
            <person name="Sosa-Gomez D.R."/>
        </authorList>
    </citation>
    <scope>NUCLEOTIDE SEQUENCE</scope>
    <source>
        <strain evidence="20">Cep018-CH2</strain>
    </source>
</reference>
<evidence type="ECO:0000256" key="12">
    <source>
        <dbReference type="ARBA" id="ARBA00023157"/>
    </source>
</evidence>